<dbReference type="GO" id="GO:0006307">
    <property type="term" value="P:DNA alkylation repair"/>
    <property type="evidence" value="ECO:0007669"/>
    <property type="project" value="UniProtKB-ARBA"/>
</dbReference>
<keyword evidence="11" id="KW-0010">Activator</keyword>
<reference evidence="18" key="1">
    <citation type="submission" date="2022-09" db="EMBL/GenBank/DDBJ databases">
        <title>The genome sequence of Tsuneonella sp. YG55.</title>
        <authorList>
            <person name="Liu Y."/>
        </authorList>
    </citation>
    <scope>NUCLEOTIDE SEQUENCE</scope>
    <source>
        <strain evidence="18">YG55</strain>
    </source>
</reference>
<feature type="active site" description="Nucleophile; methyl group acceptor from either O6-methylguanine or O4-methylthymine" evidence="15">
    <location>
        <position position="323"/>
    </location>
</feature>
<evidence type="ECO:0000256" key="7">
    <source>
        <dbReference type="ARBA" id="ARBA00022763"/>
    </source>
</evidence>
<dbReference type="EMBL" id="JAOAMV010000002">
    <property type="protein sequence ID" value="MCT2558356.1"/>
    <property type="molecule type" value="Genomic_DNA"/>
</dbReference>
<keyword evidence="5 18" id="KW-0808">Transferase</keyword>
<evidence type="ECO:0000313" key="19">
    <source>
        <dbReference type="Proteomes" id="UP001142648"/>
    </source>
</evidence>
<comment type="catalytic activity">
    <reaction evidence="1">
        <text>a 4-O-methyl-thymidine in DNA + L-cysteinyl-[protein] = a thymidine in DNA + S-methyl-L-cysteinyl-[protein]</text>
        <dbReference type="Rhea" id="RHEA:53428"/>
        <dbReference type="Rhea" id="RHEA-COMP:10131"/>
        <dbReference type="Rhea" id="RHEA-COMP:10132"/>
        <dbReference type="Rhea" id="RHEA-COMP:13555"/>
        <dbReference type="Rhea" id="RHEA-COMP:13556"/>
        <dbReference type="ChEBI" id="CHEBI:29950"/>
        <dbReference type="ChEBI" id="CHEBI:82612"/>
        <dbReference type="ChEBI" id="CHEBI:137386"/>
        <dbReference type="ChEBI" id="CHEBI:137387"/>
        <dbReference type="EC" id="2.1.1.63"/>
    </reaction>
</comment>
<dbReference type="GO" id="GO:0008270">
    <property type="term" value="F:zinc ion binding"/>
    <property type="evidence" value="ECO:0007669"/>
    <property type="project" value="InterPro"/>
</dbReference>
<evidence type="ECO:0000256" key="9">
    <source>
        <dbReference type="ARBA" id="ARBA00023015"/>
    </source>
</evidence>
<keyword evidence="7" id="KW-0227">DNA damage</keyword>
<comment type="cofactor">
    <cofactor evidence="16">
        <name>Zn(2+)</name>
        <dbReference type="ChEBI" id="CHEBI:29105"/>
    </cofactor>
    <text evidence="16">Binds 1 zinc ion per subunit.</text>
</comment>
<evidence type="ECO:0000313" key="18">
    <source>
        <dbReference type="EMBL" id="MCT2558356.1"/>
    </source>
</evidence>
<evidence type="ECO:0000256" key="15">
    <source>
        <dbReference type="PIRSR" id="PIRSR000409-1"/>
    </source>
</evidence>
<feature type="binding site" evidence="16">
    <location>
        <position position="76"/>
    </location>
    <ligand>
        <name>Zn(2+)</name>
        <dbReference type="ChEBI" id="CHEBI:29105"/>
    </ligand>
</feature>
<dbReference type="Gene3D" id="3.40.10.10">
    <property type="entry name" value="DNA Methylphosphotriester Repair Domain"/>
    <property type="match status" value="1"/>
</dbReference>
<dbReference type="InterPro" id="IPR001497">
    <property type="entry name" value="MethylDNA_cys_MeTrfase_AS"/>
</dbReference>
<keyword evidence="6 16" id="KW-0479">Metal-binding</keyword>
<evidence type="ECO:0000259" key="17">
    <source>
        <dbReference type="PROSITE" id="PS01124"/>
    </source>
</evidence>
<dbReference type="NCBIfam" id="TIGR00589">
    <property type="entry name" value="ogt"/>
    <property type="match status" value="1"/>
</dbReference>
<keyword evidence="4 18" id="KW-0489">Methyltransferase</keyword>
<dbReference type="Gene3D" id="1.10.10.10">
    <property type="entry name" value="Winged helix-like DNA-binding domain superfamily/Winged helix DNA-binding domain"/>
    <property type="match status" value="1"/>
</dbReference>
<name>A0A9X2W1S3_9SPHN</name>
<sequence>MTDSPQTDAELTDEDRWRIALAKDRRFDGRFVTGVHSTGIYCRPSCPARAPKRENVRFYATPAQAEAAGLRACKRCAPDQVSRDEAAVRAAIDEIKASEGLPRLDELAALTGYSPSHFQRLFTRATGLSPAAYARALREERARASLSEGRRVTDAIYDAGYESPSRFYEAMEGKMGMAPSAWRAGGRGATIHWAVVDTTLGSMLVAATDRGVCRLSFNEGPNELARRFPHAELVEGGEAFEQLLAEVVATVEAPGDAPAGFSHIPLDVKGTAFQEACWKALRAIPPGETRTYAEIAAAAGNPKAVRAAGSANARNNVAVLIPCHRVIRTGGDLGGYAYGLAIKRELLKREGVE</sequence>
<keyword evidence="13" id="KW-0234">DNA repair</keyword>
<dbReference type="PROSITE" id="PS01124">
    <property type="entry name" value="HTH_ARAC_FAMILY_2"/>
    <property type="match status" value="1"/>
</dbReference>
<dbReference type="Pfam" id="PF02805">
    <property type="entry name" value="Ada_Zn_binding"/>
    <property type="match status" value="1"/>
</dbReference>
<dbReference type="Gene3D" id="1.10.10.60">
    <property type="entry name" value="Homeodomain-like"/>
    <property type="match status" value="2"/>
</dbReference>
<dbReference type="GO" id="GO:0003908">
    <property type="term" value="F:methylated-DNA-[protein]-cysteine S-methyltransferase activity"/>
    <property type="evidence" value="ECO:0007669"/>
    <property type="project" value="UniProtKB-EC"/>
</dbReference>
<evidence type="ECO:0000256" key="14">
    <source>
        <dbReference type="ARBA" id="ARBA00049348"/>
    </source>
</evidence>
<dbReference type="SUPFAM" id="SSF53155">
    <property type="entry name" value="Methylated DNA-protein cysteine methyltransferase domain"/>
    <property type="match status" value="1"/>
</dbReference>
<dbReference type="InterPro" id="IPR014048">
    <property type="entry name" value="MethylDNA_cys_MeTrfase_DNA-bd"/>
</dbReference>
<evidence type="ECO:0000256" key="1">
    <source>
        <dbReference type="ARBA" id="ARBA00001286"/>
    </source>
</evidence>
<dbReference type="PROSITE" id="PS00374">
    <property type="entry name" value="MGMT"/>
    <property type="match status" value="1"/>
</dbReference>
<comment type="similarity">
    <text evidence="2">Belongs to the MGMT family.</text>
</comment>
<dbReference type="InterPro" id="IPR036388">
    <property type="entry name" value="WH-like_DNA-bd_sf"/>
</dbReference>
<dbReference type="InterPro" id="IPR035451">
    <property type="entry name" value="Ada-like_dom_sf"/>
</dbReference>
<dbReference type="Pfam" id="PF01035">
    <property type="entry name" value="DNA_binding_1"/>
    <property type="match status" value="1"/>
</dbReference>
<dbReference type="SUPFAM" id="SSF46767">
    <property type="entry name" value="Methylated DNA-protein cysteine methyltransferase, C-terminal domain"/>
    <property type="match status" value="1"/>
</dbReference>
<dbReference type="Pfam" id="PF12833">
    <property type="entry name" value="HTH_18"/>
    <property type="match status" value="1"/>
</dbReference>
<feature type="active site" description="Nucleophile; methyl group acceptor from methylphosphotriester" evidence="15">
    <location>
        <position position="42"/>
    </location>
</feature>
<evidence type="ECO:0000256" key="11">
    <source>
        <dbReference type="ARBA" id="ARBA00023159"/>
    </source>
</evidence>
<evidence type="ECO:0000256" key="6">
    <source>
        <dbReference type="ARBA" id="ARBA00022723"/>
    </source>
</evidence>
<evidence type="ECO:0000256" key="2">
    <source>
        <dbReference type="ARBA" id="ARBA00008711"/>
    </source>
</evidence>
<dbReference type="GO" id="GO:0003700">
    <property type="term" value="F:DNA-binding transcription factor activity"/>
    <property type="evidence" value="ECO:0007669"/>
    <property type="project" value="InterPro"/>
</dbReference>
<dbReference type="CDD" id="cd06445">
    <property type="entry name" value="ATase"/>
    <property type="match status" value="1"/>
</dbReference>
<keyword evidence="19" id="KW-1185">Reference proteome</keyword>
<dbReference type="SMART" id="SM00342">
    <property type="entry name" value="HTH_ARAC"/>
    <property type="match status" value="1"/>
</dbReference>
<dbReference type="PANTHER" id="PTHR10815:SF14">
    <property type="entry name" value="BIFUNCTIONAL TRANSCRIPTIONAL ACTIVATOR_DNA REPAIR ENZYME ADA"/>
    <property type="match status" value="1"/>
</dbReference>
<dbReference type="FunFam" id="3.40.10.10:FF:000001">
    <property type="entry name" value="DNA-3-methyladenine glycosylase 2"/>
    <property type="match status" value="1"/>
</dbReference>
<accession>A0A9X2W1S3</accession>
<dbReference type="InterPro" id="IPR036631">
    <property type="entry name" value="MGMT_N_sf"/>
</dbReference>
<dbReference type="PIRSF" id="PIRSF000409">
    <property type="entry name" value="Ada"/>
    <property type="match status" value="1"/>
</dbReference>
<evidence type="ECO:0000256" key="4">
    <source>
        <dbReference type="ARBA" id="ARBA00022603"/>
    </source>
</evidence>
<organism evidence="18 19">
    <name type="scientific">Tsuneonella litorea</name>
    <dbReference type="NCBI Taxonomy" id="2976475"/>
    <lineage>
        <taxon>Bacteria</taxon>
        <taxon>Pseudomonadati</taxon>
        <taxon>Pseudomonadota</taxon>
        <taxon>Alphaproteobacteria</taxon>
        <taxon>Sphingomonadales</taxon>
        <taxon>Erythrobacteraceae</taxon>
        <taxon>Tsuneonella</taxon>
    </lineage>
</organism>
<dbReference type="PANTHER" id="PTHR10815">
    <property type="entry name" value="METHYLATED-DNA--PROTEIN-CYSTEINE METHYLTRANSFERASE"/>
    <property type="match status" value="1"/>
</dbReference>
<dbReference type="InterPro" id="IPR036217">
    <property type="entry name" value="MethylDNA_cys_MeTrfase_DNAb"/>
</dbReference>
<dbReference type="GO" id="GO:0043565">
    <property type="term" value="F:sequence-specific DNA binding"/>
    <property type="evidence" value="ECO:0007669"/>
    <property type="project" value="InterPro"/>
</dbReference>
<evidence type="ECO:0000256" key="12">
    <source>
        <dbReference type="ARBA" id="ARBA00023163"/>
    </source>
</evidence>
<dbReference type="InterPro" id="IPR016221">
    <property type="entry name" value="Bifunct_regulatory_prot_Ada"/>
</dbReference>
<keyword evidence="8 16" id="KW-0862">Zinc</keyword>
<dbReference type="RefSeq" id="WP_259961164.1">
    <property type="nucleotide sequence ID" value="NZ_JAOAMV010000002.1"/>
</dbReference>
<feature type="binding site" evidence="16">
    <location>
        <position position="46"/>
    </location>
    <ligand>
        <name>Zn(2+)</name>
        <dbReference type="ChEBI" id="CHEBI:29105"/>
    </ligand>
</feature>
<dbReference type="SUPFAM" id="SSF57884">
    <property type="entry name" value="Ada DNA repair protein, N-terminal domain (N-Ada 10)"/>
    <property type="match status" value="1"/>
</dbReference>
<dbReference type="InterPro" id="IPR018060">
    <property type="entry name" value="HTH_AraC"/>
</dbReference>
<dbReference type="FunFam" id="1.10.10.10:FF:000214">
    <property type="entry name" value="Methylated-DNA--protein-cysteine methyltransferase"/>
    <property type="match status" value="1"/>
</dbReference>
<dbReference type="SUPFAM" id="SSF46689">
    <property type="entry name" value="Homeodomain-like"/>
    <property type="match status" value="2"/>
</dbReference>
<comment type="catalytic activity">
    <reaction evidence="14">
        <text>a 6-O-methyl-2'-deoxyguanosine in DNA + L-cysteinyl-[protein] = S-methyl-L-cysteinyl-[protein] + a 2'-deoxyguanosine in DNA</text>
        <dbReference type="Rhea" id="RHEA:24000"/>
        <dbReference type="Rhea" id="RHEA-COMP:10131"/>
        <dbReference type="Rhea" id="RHEA-COMP:10132"/>
        <dbReference type="Rhea" id="RHEA-COMP:11367"/>
        <dbReference type="Rhea" id="RHEA-COMP:11368"/>
        <dbReference type="ChEBI" id="CHEBI:29950"/>
        <dbReference type="ChEBI" id="CHEBI:82612"/>
        <dbReference type="ChEBI" id="CHEBI:85445"/>
        <dbReference type="ChEBI" id="CHEBI:85448"/>
        <dbReference type="EC" id="2.1.1.63"/>
    </reaction>
</comment>
<feature type="binding site" evidence="16">
    <location>
        <position position="42"/>
    </location>
    <ligand>
        <name>Zn(2+)</name>
        <dbReference type="ChEBI" id="CHEBI:29105"/>
    </ligand>
</feature>
<evidence type="ECO:0000256" key="13">
    <source>
        <dbReference type="ARBA" id="ARBA00023204"/>
    </source>
</evidence>
<protein>
    <recommendedName>
        <fullName evidence="3">methylated-DNA--[protein]-cysteine S-methyltransferase</fullName>
        <ecNumber evidence="3">2.1.1.63</ecNumber>
    </recommendedName>
</protein>
<dbReference type="EC" id="2.1.1.63" evidence="3"/>
<dbReference type="Gene3D" id="3.30.160.70">
    <property type="entry name" value="Methylated DNA-protein cysteine methyltransferase domain"/>
    <property type="match status" value="1"/>
</dbReference>
<gene>
    <name evidence="18" type="ORF">N0B51_05120</name>
</gene>
<keyword evidence="10" id="KW-0238">DNA-binding</keyword>
<evidence type="ECO:0000256" key="8">
    <source>
        <dbReference type="ARBA" id="ARBA00022833"/>
    </source>
</evidence>
<dbReference type="InterPro" id="IPR004026">
    <property type="entry name" value="Ada_DNA_repair_Zn-bd"/>
</dbReference>
<evidence type="ECO:0000256" key="16">
    <source>
        <dbReference type="PIRSR" id="PIRSR000409-3"/>
    </source>
</evidence>
<dbReference type="Proteomes" id="UP001142648">
    <property type="component" value="Unassembled WGS sequence"/>
</dbReference>
<dbReference type="GO" id="GO:0032259">
    <property type="term" value="P:methylation"/>
    <property type="evidence" value="ECO:0007669"/>
    <property type="project" value="UniProtKB-KW"/>
</dbReference>
<evidence type="ECO:0000256" key="5">
    <source>
        <dbReference type="ARBA" id="ARBA00022679"/>
    </source>
</evidence>
<keyword evidence="12" id="KW-0804">Transcription</keyword>
<comment type="caution">
    <text evidence="18">The sequence shown here is derived from an EMBL/GenBank/DDBJ whole genome shotgun (WGS) entry which is preliminary data.</text>
</comment>
<keyword evidence="9" id="KW-0805">Transcription regulation</keyword>
<evidence type="ECO:0000256" key="10">
    <source>
        <dbReference type="ARBA" id="ARBA00023125"/>
    </source>
</evidence>
<evidence type="ECO:0000256" key="3">
    <source>
        <dbReference type="ARBA" id="ARBA00011918"/>
    </source>
</evidence>
<proteinExistence type="inferred from homology"/>
<dbReference type="AlphaFoldDB" id="A0A9X2W1S3"/>
<feature type="binding site" evidence="16">
    <location>
        <position position="73"/>
    </location>
    <ligand>
        <name>Zn(2+)</name>
        <dbReference type="ChEBI" id="CHEBI:29105"/>
    </ligand>
</feature>
<dbReference type="InterPro" id="IPR009057">
    <property type="entry name" value="Homeodomain-like_sf"/>
</dbReference>
<feature type="domain" description="HTH araC/xylS-type" evidence="17">
    <location>
        <begin position="86"/>
        <end position="185"/>
    </location>
</feature>